<name>A0A6L6WQ78_9ACTN</name>
<accession>A0A6L6WQ78</accession>
<feature type="compositionally biased region" description="Basic and acidic residues" evidence="2">
    <location>
        <begin position="153"/>
        <end position="166"/>
    </location>
</feature>
<feature type="domain" description="FAS1-like dehydratase" evidence="3">
    <location>
        <begin position="6"/>
        <end position="137"/>
    </location>
</feature>
<evidence type="ECO:0000313" key="4">
    <source>
        <dbReference type="EMBL" id="MVO83759.1"/>
    </source>
</evidence>
<gene>
    <name evidence="4" type="ORF">GPA10_03000</name>
</gene>
<dbReference type="GO" id="GO:0019171">
    <property type="term" value="F:(3R)-hydroxyacyl-[acyl-carrier-protein] dehydratase activity"/>
    <property type="evidence" value="ECO:0007669"/>
    <property type="project" value="TreeGrafter"/>
</dbReference>
<evidence type="ECO:0000256" key="2">
    <source>
        <dbReference type="SAM" id="MobiDB-lite"/>
    </source>
</evidence>
<sequence>MALDQSFVGRSYPPTDPYEVGREKIREFAVAVGDANPAYTDPEAAKALGHPDVLAPPTFVFAITYRAAGEVISDPQLGLDYSRVVHGDQKFAYTRPVHAGDRLTVTSTIENIKSMAGNDILDIRGDVHDAAGEHVVTAWTKLVARAAGTTAKPADESAAKPADEPAAKTSDTAAEGA</sequence>
<comment type="similarity">
    <text evidence="1">Belongs to the UPF0336 family.</text>
</comment>
<feature type="region of interest" description="Disordered" evidence="2">
    <location>
        <begin position="150"/>
        <end position="177"/>
    </location>
</feature>
<proteinExistence type="inferred from homology"/>
<dbReference type="RefSeq" id="WP_157164023.1">
    <property type="nucleotide sequence ID" value="NZ_WPNZ01000001.1"/>
</dbReference>
<dbReference type="InterPro" id="IPR050965">
    <property type="entry name" value="UPF0336/Enoyl-CoA_hydratase"/>
</dbReference>
<dbReference type="Pfam" id="PF13452">
    <property type="entry name" value="FAS1_DH_region"/>
    <property type="match status" value="1"/>
</dbReference>
<dbReference type="CDD" id="cd03441">
    <property type="entry name" value="R_hydratase_like"/>
    <property type="match status" value="1"/>
</dbReference>
<dbReference type="InterPro" id="IPR016709">
    <property type="entry name" value="HadA-like"/>
</dbReference>
<dbReference type="InterPro" id="IPR029069">
    <property type="entry name" value="HotDog_dom_sf"/>
</dbReference>
<keyword evidence="5" id="KW-1185">Reference proteome</keyword>
<dbReference type="GO" id="GO:0006633">
    <property type="term" value="P:fatty acid biosynthetic process"/>
    <property type="evidence" value="ECO:0007669"/>
    <property type="project" value="TreeGrafter"/>
</dbReference>
<dbReference type="InterPro" id="IPR039569">
    <property type="entry name" value="FAS1-like_DH_region"/>
</dbReference>
<organism evidence="4 5">
    <name type="scientific">Streptomyces typhae</name>
    <dbReference type="NCBI Taxonomy" id="2681492"/>
    <lineage>
        <taxon>Bacteria</taxon>
        <taxon>Bacillati</taxon>
        <taxon>Actinomycetota</taxon>
        <taxon>Actinomycetes</taxon>
        <taxon>Kitasatosporales</taxon>
        <taxon>Streptomycetaceae</taxon>
        <taxon>Streptomyces</taxon>
    </lineage>
</organism>
<protein>
    <recommendedName>
        <fullName evidence="1">UPF0336 protein GPA10_03000</fullName>
    </recommendedName>
</protein>
<dbReference type="EMBL" id="WPNZ01000001">
    <property type="protein sequence ID" value="MVO83759.1"/>
    <property type="molecule type" value="Genomic_DNA"/>
</dbReference>
<evidence type="ECO:0000256" key="1">
    <source>
        <dbReference type="HAMAP-Rule" id="MF_00799"/>
    </source>
</evidence>
<dbReference type="HAMAP" id="MF_00799">
    <property type="entry name" value="UPF0336"/>
    <property type="match status" value="1"/>
</dbReference>
<dbReference type="Gene3D" id="3.10.129.10">
    <property type="entry name" value="Hotdog Thioesterase"/>
    <property type="match status" value="1"/>
</dbReference>
<evidence type="ECO:0000259" key="3">
    <source>
        <dbReference type="Pfam" id="PF13452"/>
    </source>
</evidence>
<dbReference type="PANTHER" id="PTHR43437">
    <property type="entry name" value="HYDROXYACYL-THIOESTER DEHYDRATASE TYPE 2, MITOCHONDRIAL-RELATED"/>
    <property type="match status" value="1"/>
</dbReference>
<dbReference type="AlphaFoldDB" id="A0A6L6WQ78"/>
<reference evidence="4 5" key="1">
    <citation type="submission" date="2019-11" db="EMBL/GenBank/DDBJ databases">
        <title>Streptomyces typhae sp. nov., a novel endophytic actinomycete isolated from the root of cattail pollen (Typha angustifolia L.).</title>
        <authorList>
            <person name="Peng C."/>
        </authorList>
    </citation>
    <scope>NUCLEOTIDE SEQUENCE [LARGE SCALE GENOMIC DNA]</scope>
    <source>
        <strain evidence="5">p1417</strain>
    </source>
</reference>
<dbReference type="PANTHER" id="PTHR43437:SF3">
    <property type="entry name" value="HYDROXYACYL-THIOESTER DEHYDRATASE TYPE 2, MITOCHONDRIAL"/>
    <property type="match status" value="1"/>
</dbReference>
<dbReference type="Proteomes" id="UP000483802">
    <property type="component" value="Unassembled WGS sequence"/>
</dbReference>
<dbReference type="PIRSF" id="PIRSF018072">
    <property type="entry name" value="UCP018072"/>
    <property type="match status" value="1"/>
</dbReference>
<evidence type="ECO:0000313" key="5">
    <source>
        <dbReference type="Proteomes" id="UP000483802"/>
    </source>
</evidence>
<comment type="caution">
    <text evidence="4">The sequence shown here is derived from an EMBL/GenBank/DDBJ whole genome shotgun (WGS) entry which is preliminary data.</text>
</comment>
<dbReference type="SUPFAM" id="SSF54637">
    <property type="entry name" value="Thioesterase/thiol ester dehydrase-isomerase"/>
    <property type="match status" value="1"/>
</dbReference>